<sequence>MFGFVTKAKHEAALAKWHESSERTNALMKEAADKIAELRAEIDHLRPLANKWTADIAQASKNLKQNKGKGK</sequence>
<reference evidence="1 2" key="1">
    <citation type="submission" date="2018-05" db="EMBL/GenBank/DDBJ databases">
        <title>Genomic Encyclopedia of Type Strains, Phase IV (KMG-IV): sequencing the most valuable type-strain genomes for metagenomic binning, comparative biology and taxonomic classification.</title>
        <authorList>
            <person name="Goeker M."/>
        </authorList>
    </citation>
    <scope>NUCLEOTIDE SEQUENCE [LARGE SCALE GENOMIC DNA]</scope>
    <source>
        <strain evidence="1 2">DSM 3183</strain>
    </source>
</reference>
<dbReference type="EMBL" id="QJJM01000006">
    <property type="protein sequence ID" value="PXW75941.1"/>
    <property type="molecule type" value="Genomic_DNA"/>
</dbReference>
<evidence type="ECO:0000313" key="2">
    <source>
        <dbReference type="Proteomes" id="UP000248014"/>
    </source>
</evidence>
<dbReference type="RefSeq" id="WP_110298623.1">
    <property type="nucleotide sequence ID" value="NZ_QJJM01000006.1"/>
</dbReference>
<protein>
    <submittedName>
        <fullName evidence="1">Uncharacterized protein</fullName>
    </submittedName>
</protein>
<keyword evidence="2" id="KW-1185">Reference proteome</keyword>
<comment type="caution">
    <text evidence="1">The sequence shown here is derived from an EMBL/GenBank/DDBJ whole genome shotgun (WGS) entry which is preliminary data.</text>
</comment>
<proteinExistence type="predicted"/>
<name>A0A2V3V4S2_9SPHN</name>
<organism evidence="1 2">
    <name type="scientific">Blastomonas natatoria</name>
    <dbReference type="NCBI Taxonomy" id="34015"/>
    <lineage>
        <taxon>Bacteria</taxon>
        <taxon>Pseudomonadati</taxon>
        <taxon>Pseudomonadota</taxon>
        <taxon>Alphaproteobacteria</taxon>
        <taxon>Sphingomonadales</taxon>
        <taxon>Sphingomonadaceae</taxon>
        <taxon>Blastomonas</taxon>
    </lineage>
</organism>
<dbReference type="Proteomes" id="UP000248014">
    <property type="component" value="Unassembled WGS sequence"/>
</dbReference>
<dbReference type="AlphaFoldDB" id="A0A2V3V4S2"/>
<accession>A0A2V3V4S2</accession>
<gene>
    <name evidence="1" type="ORF">C7451_106105</name>
</gene>
<evidence type="ECO:0000313" key="1">
    <source>
        <dbReference type="EMBL" id="PXW75941.1"/>
    </source>
</evidence>